<name>G2PF66_STRV4</name>
<dbReference type="HOGENOM" id="CLU_1739537_0_0_11"/>
<dbReference type="InterPro" id="IPR039422">
    <property type="entry name" value="MarR/SlyA-like"/>
</dbReference>
<evidence type="ECO:0000313" key="2">
    <source>
        <dbReference type="EMBL" id="AEM84072.1"/>
    </source>
</evidence>
<dbReference type="GO" id="GO:0006950">
    <property type="term" value="P:response to stress"/>
    <property type="evidence" value="ECO:0007669"/>
    <property type="project" value="TreeGrafter"/>
</dbReference>
<dbReference type="InterPro" id="IPR000835">
    <property type="entry name" value="HTH_MarR-typ"/>
</dbReference>
<keyword evidence="3" id="KW-1185">Reference proteome</keyword>
<accession>G2PF66</accession>
<dbReference type="KEGG" id="svl:Strvi_4437"/>
<evidence type="ECO:0000259" key="1">
    <source>
        <dbReference type="PROSITE" id="PS50995"/>
    </source>
</evidence>
<dbReference type="PANTHER" id="PTHR33164">
    <property type="entry name" value="TRANSCRIPTIONAL REGULATOR, MARR FAMILY"/>
    <property type="match status" value="1"/>
</dbReference>
<dbReference type="GO" id="GO:0003700">
    <property type="term" value="F:DNA-binding transcription factor activity"/>
    <property type="evidence" value="ECO:0007669"/>
    <property type="project" value="InterPro"/>
</dbReference>
<dbReference type="InterPro" id="IPR036388">
    <property type="entry name" value="WH-like_DNA-bd_sf"/>
</dbReference>
<evidence type="ECO:0000313" key="3">
    <source>
        <dbReference type="Proteomes" id="UP000008703"/>
    </source>
</evidence>
<dbReference type="Pfam" id="PF01047">
    <property type="entry name" value="MarR"/>
    <property type="match status" value="1"/>
</dbReference>
<proteinExistence type="predicted"/>
<reference evidence="2" key="1">
    <citation type="submission" date="2011-08" db="EMBL/GenBank/DDBJ databases">
        <title>Complete sequence of chromosome of Streptomyces violaceusniger Tu 4113.</title>
        <authorList>
            <consortium name="US DOE Joint Genome Institute"/>
            <person name="Lucas S."/>
            <person name="Han J."/>
            <person name="Lapidus A."/>
            <person name="Cheng J.-F."/>
            <person name="Goodwin L."/>
            <person name="Pitluck S."/>
            <person name="Peters L."/>
            <person name="Ivanova N."/>
            <person name="Daligault H."/>
            <person name="Detter J.C."/>
            <person name="Han C."/>
            <person name="Tapia R."/>
            <person name="Land M."/>
            <person name="Hauser L."/>
            <person name="Kyrpides N."/>
            <person name="Ivanova N."/>
            <person name="Pagani I."/>
            <person name="Hagen A."/>
            <person name="Katz L."/>
            <person name="Fiedler H.-P."/>
            <person name="Keasling J."/>
            <person name="Fortman J."/>
            <person name="Woyke T."/>
        </authorList>
    </citation>
    <scope>NUCLEOTIDE SEQUENCE [LARGE SCALE GENOMIC DNA]</scope>
    <source>
        <strain evidence="2">Tu 4113</strain>
    </source>
</reference>
<dbReference type="Gene3D" id="1.10.10.10">
    <property type="entry name" value="Winged helix-like DNA-binding domain superfamily/Winged helix DNA-binding domain"/>
    <property type="match status" value="1"/>
</dbReference>
<dbReference type="PANTHER" id="PTHR33164:SF43">
    <property type="entry name" value="HTH-TYPE TRANSCRIPTIONAL REPRESSOR YETL"/>
    <property type="match status" value="1"/>
</dbReference>
<dbReference type="EMBL" id="CP002994">
    <property type="protein sequence ID" value="AEM84072.1"/>
    <property type="molecule type" value="Genomic_DNA"/>
</dbReference>
<dbReference type="SMART" id="SM00347">
    <property type="entry name" value="HTH_MARR"/>
    <property type="match status" value="1"/>
</dbReference>
<dbReference type="InterPro" id="IPR036390">
    <property type="entry name" value="WH_DNA-bd_sf"/>
</dbReference>
<dbReference type="Proteomes" id="UP000008703">
    <property type="component" value="Chromosome"/>
</dbReference>
<dbReference type="PROSITE" id="PS50995">
    <property type="entry name" value="HTH_MARR_2"/>
    <property type="match status" value="1"/>
</dbReference>
<dbReference type="AlphaFoldDB" id="G2PF66"/>
<protein>
    <submittedName>
        <fullName evidence="2">Regulatory protein MarR</fullName>
    </submittedName>
</protein>
<organism evidence="2 3">
    <name type="scientific">Streptomyces violaceusniger (strain Tu 4113)</name>
    <dbReference type="NCBI Taxonomy" id="653045"/>
    <lineage>
        <taxon>Bacteria</taxon>
        <taxon>Bacillati</taxon>
        <taxon>Actinomycetota</taxon>
        <taxon>Actinomycetes</taxon>
        <taxon>Kitasatosporales</taxon>
        <taxon>Streptomycetaceae</taxon>
        <taxon>Streptomyces</taxon>
        <taxon>Streptomyces violaceusniger group</taxon>
    </lineage>
</organism>
<feature type="domain" description="HTH marR-type" evidence="1">
    <location>
        <begin position="38"/>
        <end position="174"/>
    </location>
</feature>
<dbReference type="SUPFAM" id="SSF46785">
    <property type="entry name" value="Winged helix' DNA-binding domain"/>
    <property type="match status" value="1"/>
</dbReference>
<sequence length="184" mass="20660">MFWSSRPYAARVTRALPYINPFDDGRSSNEATAGMDEASSMIDAVFRFERAVTRIGNTRLRPWKMTLSSYTALRILANQPHLSLAQLSRRCYARPQTMTRMVTQLVNRGFVARDAHPESERALSLQVTEAGLAALDEMSDEVLKISETLNATLGQEDIIATDGRLRQAALVVENELRDMGRPEE</sequence>
<dbReference type="eggNOG" id="COG1846">
    <property type="taxonomic scope" value="Bacteria"/>
</dbReference>
<gene>
    <name evidence="2" type="ORF">Strvi_4437</name>
</gene>